<keyword evidence="3 6" id="KW-0812">Transmembrane</keyword>
<feature type="transmembrane region" description="Helical" evidence="6">
    <location>
        <begin position="349"/>
        <end position="369"/>
    </location>
</feature>
<dbReference type="PANTHER" id="PTHR42770:SF7">
    <property type="entry name" value="MEMBRANE PROTEIN"/>
    <property type="match status" value="1"/>
</dbReference>
<feature type="transmembrane region" description="Helical" evidence="6">
    <location>
        <begin position="441"/>
        <end position="459"/>
    </location>
</feature>
<name>A0ABV0KIU4_9CYAN</name>
<evidence type="ECO:0000313" key="7">
    <source>
        <dbReference type="EMBL" id="MEP1059090.1"/>
    </source>
</evidence>
<reference evidence="7 8" key="1">
    <citation type="submission" date="2022-04" db="EMBL/GenBank/DDBJ databases">
        <title>Positive selection, recombination, and allopatry shape intraspecific diversity of widespread and dominant cyanobacteria.</title>
        <authorList>
            <person name="Wei J."/>
            <person name="Shu W."/>
            <person name="Hu C."/>
        </authorList>
    </citation>
    <scope>NUCLEOTIDE SEQUENCE [LARGE SCALE GENOMIC DNA]</scope>
    <source>
        <strain evidence="7 8">AS-A4</strain>
    </source>
</reference>
<dbReference type="RefSeq" id="WP_190450134.1">
    <property type="nucleotide sequence ID" value="NZ_JAMPLM010000008.1"/>
</dbReference>
<feature type="transmembrane region" description="Helical" evidence="6">
    <location>
        <begin position="141"/>
        <end position="161"/>
    </location>
</feature>
<evidence type="ECO:0000256" key="5">
    <source>
        <dbReference type="ARBA" id="ARBA00023136"/>
    </source>
</evidence>
<organism evidence="7 8">
    <name type="scientific">Stenomitos frigidus AS-A4</name>
    <dbReference type="NCBI Taxonomy" id="2933935"/>
    <lineage>
        <taxon>Bacteria</taxon>
        <taxon>Bacillati</taxon>
        <taxon>Cyanobacteriota</taxon>
        <taxon>Cyanophyceae</taxon>
        <taxon>Leptolyngbyales</taxon>
        <taxon>Leptolyngbyaceae</taxon>
        <taxon>Stenomitos</taxon>
    </lineage>
</organism>
<keyword evidence="2" id="KW-1003">Cell membrane</keyword>
<feature type="transmembrane region" description="Helical" evidence="6">
    <location>
        <begin position="292"/>
        <end position="322"/>
    </location>
</feature>
<dbReference type="PIRSF" id="PIRSF006060">
    <property type="entry name" value="AA_transporter"/>
    <property type="match status" value="1"/>
</dbReference>
<comment type="subcellular location">
    <subcellularLocation>
        <location evidence="1">Cell membrane</location>
        <topology evidence="1">Multi-pass membrane protein</topology>
    </subcellularLocation>
</comment>
<accession>A0ABV0KIU4</accession>
<feature type="transmembrane region" description="Helical" evidence="6">
    <location>
        <begin position="59"/>
        <end position="81"/>
    </location>
</feature>
<feature type="transmembrane region" description="Helical" evidence="6">
    <location>
        <begin position="168"/>
        <end position="188"/>
    </location>
</feature>
<sequence length="492" mass="52339">MAKNRNRGGVSYEDVDDAYLERRQLRRSAGWILLWALGVGAVISGEFSGWNLGLAAGGFWGLAIATVLMAIMYVCMVFSIAEMSSALPHAGGSYSFTRNAFGPFGGFLNGITDACEFVLTPAVIVYFIGSYLNTLEPLKGVPIPVWWVLFYVVFVGINIIGVELTLKFGLFITVMAASVLVIFYLGAIGKFDPALLTNIAPDPGQTAFLPKGFGGIFAALPYAIWFFLGIEQLPLAAEEAHDSGRDVPKALTWGIFTLLILAFLVLILNSGVASGADGIGKSGAPLADGLQAVFGAGIFTSTLIVIAISGLIASFHTIIYGYGRVLFSLSRAGYLPRWLSLTGKYHTPALALILGGVIGLACAAAIQFAGKAVGAALLNMAVFAAVISYFLNMISYIQLKISRPNLARPYQSPLGIPGAIVGAGLSLIALVACFADPGYRPGVWGVAIFLGAMIVYFFLYSRRKLVSRAPEEENALLSYALQEIDQPDGLPR</sequence>
<keyword evidence="5 6" id="KW-0472">Membrane</keyword>
<evidence type="ECO:0000256" key="1">
    <source>
        <dbReference type="ARBA" id="ARBA00004651"/>
    </source>
</evidence>
<feature type="transmembrane region" description="Helical" evidence="6">
    <location>
        <begin position="375"/>
        <end position="394"/>
    </location>
</feature>
<evidence type="ECO:0000256" key="4">
    <source>
        <dbReference type="ARBA" id="ARBA00022989"/>
    </source>
</evidence>
<proteinExistence type="predicted"/>
<dbReference type="NCBIfam" id="TIGR00908">
    <property type="entry name" value="2A0305"/>
    <property type="match status" value="1"/>
</dbReference>
<dbReference type="EMBL" id="JAMPLM010000008">
    <property type="protein sequence ID" value="MEP1059090.1"/>
    <property type="molecule type" value="Genomic_DNA"/>
</dbReference>
<evidence type="ECO:0000256" key="6">
    <source>
        <dbReference type="SAM" id="Phobius"/>
    </source>
</evidence>
<dbReference type="Proteomes" id="UP001476950">
    <property type="component" value="Unassembled WGS sequence"/>
</dbReference>
<dbReference type="Gene3D" id="1.20.1740.10">
    <property type="entry name" value="Amino acid/polyamine transporter I"/>
    <property type="match status" value="1"/>
</dbReference>
<comment type="caution">
    <text evidence="7">The sequence shown here is derived from an EMBL/GenBank/DDBJ whole genome shotgun (WGS) entry which is preliminary data.</text>
</comment>
<dbReference type="Pfam" id="PF13520">
    <property type="entry name" value="AA_permease_2"/>
    <property type="match status" value="1"/>
</dbReference>
<feature type="transmembrane region" description="Helical" evidence="6">
    <location>
        <begin position="414"/>
        <end position="435"/>
    </location>
</feature>
<feature type="transmembrane region" description="Helical" evidence="6">
    <location>
        <begin position="101"/>
        <end position="129"/>
    </location>
</feature>
<protein>
    <submittedName>
        <fullName evidence="7">Ethanolamine permease</fullName>
    </submittedName>
</protein>
<dbReference type="InterPro" id="IPR002293">
    <property type="entry name" value="AA/rel_permease1"/>
</dbReference>
<keyword evidence="4 6" id="KW-1133">Transmembrane helix</keyword>
<keyword evidence="8" id="KW-1185">Reference proteome</keyword>
<evidence type="ECO:0000256" key="3">
    <source>
        <dbReference type="ARBA" id="ARBA00022692"/>
    </source>
</evidence>
<dbReference type="InterPro" id="IPR050367">
    <property type="entry name" value="APC_superfamily"/>
</dbReference>
<evidence type="ECO:0000313" key="8">
    <source>
        <dbReference type="Proteomes" id="UP001476950"/>
    </source>
</evidence>
<dbReference type="InterPro" id="IPR004757">
    <property type="entry name" value="EtNH_permease"/>
</dbReference>
<dbReference type="PANTHER" id="PTHR42770">
    <property type="entry name" value="AMINO ACID TRANSPORTER-RELATED"/>
    <property type="match status" value="1"/>
</dbReference>
<feature type="transmembrane region" description="Helical" evidence="6">
    <location>
        <begin position="208"/>
        <end position="230"/>
    </location>
</feature>
<evidence type="ECO:0000256" key="2">
    <source>
        <dbReference type="ARBA" id="ARBA00022475"/>
    </source>
</evidence>
<feature type="transmembrane region" description="Helical" evidence="6">
    <location>
        <begin position="250"/>
        <end position="272"/>
    </location>
</feature>
<gene>
    <name evidence="7" type="primary">eat</name>
    <name evidence="7" type="ORF">NDI38_11640</name>
</gene>
<feature type="transmembrane region" description="Helical" evidence="6">
    <location>
        <begin position="29"/>
        <end position="47"/>
    </location>
</feature>